<dbReference type="PIRSF" id="PIRSF010376">
    <property type="entry name" value="IspE"/>
    <property type="match status" value="1"/>
</dbReference>
<evidence type="ECO:0000256" key="4">
    <source>
        <dbReference type="ARBA" id="ARBA00022679"/>
    </source>
</evidence>
<dbReference type="AlphaFoldDB" id="A0A286RMA9"/>
<evidence type="ECO:0000313" key="12">
    <source>
        <dbReference type="EMBL" id="ASV77071.1"/>
    </source>
</evidence>
<evidence type="ECO:0000256" key="5">
    <source>
        <dbReference type="ARBA" id="ARBA00022741"/>
    </source>
</evidence>
<feature type="domain" description="GHMP kinase C-terminal" evidence="11">
    <location>
        <begin position="217"/>
        <end position="289"/>
    </location>
</feature>
<dbReference type="PANTHER" id="PTHR43527">
    <property type="entry name" value="4-DIPHOSPHOCYTIDYL-2-C-METHYL-D-ERYTHRITOL KINASE, CHLOROPLASTIC"/>
    <property type="match status" value="1"/>
</dbReference>
<evidence type="ECO:0000256" key="8">
    <source>
        <dbReference type="ARBA" id="ARBA00032554"/>
    </source>
</evidence>
<dbReference type="Pfam" id="PF08544">
    <property type="entry name" value="GHMP_kinases_C"/>
    <property type="match status" value="1"/>
</dbReference>
<evidence type="ECO:0000256" key="2">
    <source>
        <dbReference type="ARBA" id="ARBA00012052"/>
    </source>
</evidence>
<dbReference type="GO" id="GO:0016114">
    <property type="term" value="P:terpenoid biosynthetic process"/>
    <property type="evidence" value="ECO:0007669"/>
    <property type="project" value="UniProtKB-UniRule"/>
</dbReference>
<keyword evidence="13" id="KW-1185">Reference proteome</keyword>
<evidence type="ECO:0000256" key="6">
    <source>
        <dbReference type="ARBA" id="ARBA00022777"/>
    </source>
</evidence>
<comment type="catalytic activity">
    <reaction evidence="9">
        <text>4-CDP-2-C-methyl-D-erythritol + ATP = 4-CDP-2-C-methyl-D-erythritol 2-phosphate + ADP + H(+)</text>
        <dbReference type="Rhea" id="RHEA:18437"/>
        <dbReference type="ChEBI" id="CHEBI:15378"/>
        <dbReference type="ChEBI" id="CHEBI:30616"/>
        <dbReference type="ChEBI" id="CHEBI:57823"/>
        <dbReference type="ChEBI" id="CHEBI:57919"/>
        <dbReference type="ChEBI" id="CHEBI:456216"/>
        <dbReference type="EC" id="2.7.1.148"/>
    </reaction>
</comment>
<keyword evidence="5 9" id="KW-0547">Nucleotide-binding</keyword>
<dbReference type="OrthoDB" id="9809438at2"/>
<keyword evidence="9" id="KW-0414">Isoprene biosynthesis</keyword>
<evidence type="ECO:0000259" key="11">
    <source>
        <dbReference type="Pfam" id="PF08544"/>
    </source>
</evidence>
<dbReference type="Gene3D" id="3.30.230.10">
    <property type="match status" value="1"/>
</dbReference>
<dbReference type="GO" id="GO:0019288">
    <property type="term" value="P:isopentenyl diphosphate biosynthetic process, methylerythritol 4-phosphate pathway"/>
    <property type="evidence" value="ECO:0007669"/>
    <property type="project" value="UniProtKB-UniRule"/>
</dbReference>
<feature type="binding site" evidence="9">
    <location>
        <begin position="113"/>
        <end position="123"/>
    </location>
    <ligand>
        <name>ATP</name>
        <dbReference type="ChEBI" id="CHEBI:30616"/>
    </ligand>
</feature>
<dbReference type="GO" id="GO:0050515">
    <property type="term" value="F:4-(cytidine 5'-diphospho)-2-C-methyl-D-erythritol kinase activity"/>
    <property type="evidence" value="ECO:0007669"/>
    <property type="project" value="UniProtKB-UniRule"/>
</dbReference>
<dbReference type="KEGG" id="ttf:THTE_4470"/>
<evidence type="ECO:0000259" key="10">
    <source>
        <dbReference type="Pfam" id="PF00288"/>
    </source>
</evidence>
<protein>
    <recommendedName>
        <fullName evidence="3 9">4-diphosphocytidyl-2-C-methyl-D-erythritol kinase</fullName>
        <shortName evidence="9">CMK</shortName>
        <ecNumber evidence="2 9">2.7.1.148</ecNumber>
    </recommendedName>
    <alternativeName>
        <fullName evidence="8 9">4-(cytidine-5'-diphospho)-2-C-methyl-D-erythritol kinase</fullName>
    </alternativeName>
</protein>
<organism evidence="12 13">
    <name type="scientific">Thermogutta terrifontis</name>
    <dbReference type="NCBI Taxonomy" id="1331910"/>
    <lineage>
        <taxon>Bacteria</taxon>
        <taxon>Pseudomonadati</taxon>
        <taxon>Planctomycetota</taxon>
        <taxon>Planctomycetia</taxon>
        <taxon>Pirellulales</taxon>
        <taxon>Thermoguttaceae</taxon>
        <taxon>Thermogutta</taxon>
    </lineage>
</organism>
<dbReference type="NCBIfam" id="TIGR00154">
    <property type="entry name" value="ispE"/>
    <property type="match status" value="1"/>
</dbReference>
<dbReference type="InterPro" id="IPR013750">
    <property type="entry name" value="GHMP_kinase_C_dom"/>
</dbReference>
<dbReference type="EMBL" id="CP018477">
    <property type="protein sequence ID" value="ASV77071.1"/>
    <property type="molecule type" value="Genomic_DNA"/>
</dbReference>
<feature type="active site" evidence="9">
    <location>
        <position position="17"/>
    </location>
</feature>
<dbReference type="HAMAP" id="MF_00061">
    <property type="entry name" value="IspE"/>
    <property type="match status" value="1"/>
</dbReference>
<dbReference type="InterPro" id="IPR014721">
    <property type="entry name" value="Ribsml_uS5_D2-typ_fold_subgr"/>
</dbReference>
<dbReference type="PANTHER" id="PTHR43527:SF2">
    <property type="entry name" value="4-DIPHOSPHOCYTIDYL-2-C-METHYL-D-ERYTHRITOL KINASE, CHLOROPLASTIC"/>
    <property type="match status" value="1"/>
</dbReference>
<dbReference type="Proteomes" id="UP000215086">
    <property type="component" value="Chromosome"/>
</dbReference>
<reference evidence="12 13" key="1">
    <citation type="journal article" name="Front. Microbiol.">
        <title>Sugar Metabolism of the First Thermophilic Planctomycete Thermogutta terrifontis: Comparative Genomic and Transcriptomic Approaches.</title>
        <authorList>
            <person name="Elcheninov A.G."/>
            <person name="Menzel P."/>
            <person name="Gudbergsdottir S.R."/>
            <person name="Slesarev A.I."/>
            <person name="Kadnikov V.V."/>
            <person name="Krogh A."/>
            <person name="Bonch-Osmolovskaya E.A."/>
            <person name="Peng X."/>
            <person name="Kublanov I.V."/>
        </authorList>
    </citation>
    <scope>NUCLEOTIDE SEQUENCE [LARGE SCALE GENOMIC DNA]</scope>
    <source>
        <strain evidence="12 13">R1</strain>
    </source>
</reference>
<dbReference type="RefSeq" id="WP_095416681.1">
    <property type="nucleotide sequence ID" value="NZ_CP018477.1"/>
</dbReference>
<feature type="active site" evidence="9">
    <location>
        <position position="155"/>
    </location>
</feature>
<evidence type="ECO:0000313" key="13">
    <source>
        <dbReference type="Proteomes" id="UP000215086"/>
    </source>
</evidence>
<keyword evidence="4 9" id="KW-0808">Transferase</keyword>
<evidence type="ECO:0000256" key="1">
    <source>
        <dbReference type="ARBA" id="ARBA00009684"/>
    </source>
</evidence>
<dbReference type="InterPro" id="IPR006204">
    <property type="entry name" value="GHMP_kinase_N_dom"/>
</dbReference>
<dbReference type="SUPFAM" id="SSF55060">
    <property type="entry name" value="GHMP Kinase, C-terminal domain"/>
    <property type="match status" value="1"/>
</dbReference>
<evidence type="ECO:0000256" key="3">
    <source>
        <dbReference type="ARBA" id="ARBA00017473"/>
    </source>
</evidence>
<dbReference type="InterPro" id="IPR004424">
    <property type="entry name" value="IspE"/>
</dbReference>
<name>A0A286RMA9_9BACT</name>
<comment type="function">
    <text evidence="9">Catalyzes the phosphorylation of the position 2 hydroxy group of 4-diphosphocytidyl-2C-methyl-D-erythritol.</text>
</comment>
<comment type="pathway">
    <text evidence="9">Isoprenoid biosynthesis; isopentenyl diphosphate biosynthesis via DXP pathway; isopentenyl diphosphate from 1-deoxy-D-xylulose 5-phosphate: step 3/6.</text>
</comment>
<dbReference type="GO" id="GO:0005524">
    <property type="term" value="F:ATP binding"/>
    <property type="evidence" value="ECO:0007669"/>
    <property type="project" value="UniProtKB-UniRule"/>
</dbReference>
<dbReference type="Pfam" id="PF00288">
    <property type="entry name" value="GHMP_kinases_N"/>
    <property type="match status" value="1"/>
</dbReference>
<keyword evidence="6 9" id="KW-0418">Kinase</keyword>
<comment type="similarity">
    <text evidence="1 9">Belongs to the GHMP kinase family. IspE subfamily.</text>
</comment>
<dbReference type="InterPro" id="IPR036554">
    <property type="entry name" value="GHMP_kinase_C_sf"/>
</dbReference>
<evidence type="ECO:0000256" key="7">
    <source>
        <dbReference type="ARBA" id="ARBA00022840"/>
    </source>
</evidence>
<proteinExistence type="inferred from homology"/>
<dbReference type="Gene3D" id="3.30.70.890">
    <property type="entry name" value="GHMP kinase, C-terminal domain"/>
    <property type="match status" value="1"/>
</dbReference>
<dbReference type="EC" id="2.7.1.148" evidence="2 9"/>
<dbReference type="UniPathway" id="UPA00056">
    <property type="reaction ID" value="UER00094"/>
</dbReference>
<keyword evidence="7 9" id="KW-0067">ATP-binding</keyword>
<accession>A0A286RMA9</accession>
<dbReference type="InterPro" id="IPR020568">
    <property type="entry name" value="Ribosomal_Su5_D2-typ_SF"/>
</dbReference>
<sequence>MQVQRWHTSWVVHAPAKLNLFFEVLGRREDGYHLIETLVVPVNLYDTLVLEEIPGSDIVLDVKWVWKGDWAELCGKHSVPVDETNLVYRAARLIQQETAITRGVRIQLWKRIPTGAGLGGGSSDAAAALVALCQLWHVGVSPQTLHDWGARLGSDVPLFLEKGPSVCRGRGEIVEPVRPGPPLHAVVVKPPVSLATREVYGACRVPETPQPVTPLLQAWQRGDWASFGKRVFNRLEEPALRLAPGLAHLKQSLAQTGGLAVSLTGSGSCYFAVYSHREQALAAARRIQSTRLGAAFVVHSVV</sequence>
<gene>
    <name evidence="9" type="primary">ispE</name>
    <name evidence="12" type="ORF">THTE_4470</name>
</gene>
<feature type="domain" description="GHMP kinase N-terminal" evidence="10">
    <location>
        <begin position="85"/>
        <end position="160"/>
    </location>
</feature>
<evidence type="ECO:0000256" key="9">
    <source>
        <dbReference type="HAMAP-Rule" id="MF_00061"/>
    </source>
</evidence>
<dbReference type="SUPFAM" id="SSF54211">
    <property type="entry name" value="Ribosomal protein S5 domain 2-like"/>
    <property type="match status" value="1"/>
</dbReference>